<protein>
    <submittedName>
        <fullName evidence="8">Tetratricopeptide repeat-containing protein</fullName>
    </submittedName>
</protein>
<dbReference type="PANTHER" id="PTHR44943">
    <property type="entry name" value="CELLULOSE SYNTHASE OPERON PROTEIN C"/>
    <property type="match status" value="1"/>
</dbReference>
<feature type="repeat" description="TPR" evidence="4">
    <location>
        <begin position="815"/>
        <end position="848"/>
    </location>
</feature>
<keyword evidence="6" id="KW-1133">Transmembrane helix</keyword>
<reference evidence="8 9" key="1">
    <citation type="submission" date="2016-10" db="EMBL/GenBank/DDBJ databases">
        <authorList>
            <person name="de Groot N.N."/>
        </authorList>
    </citation>
    <scope>NUCLEOTIDE SEQUENCE [LARGE SCALE GENOMIC DNA]</scope>
    <source>
        <strain evidence="8 9">DSM 8423</strain>
    </source>
</reference>
<proteinExistence type="predicted"/>
<dbReference type="SUPFAM" id="SSF48452">
    <property type="entry name" value="TPR-like"/>
    <property type="match status" value="2"/>
</dbReference>
<dbReference type="InterPro" id="IPR039565">
    <property type="entry name" value="BamD-like"/>
</dbReference>
<dbReference type="SMART" id="SM00028">
    <property type="entry name" value="TPR"/>
    <property type="match status" value="8"/>
</dbReference>
<dbReference type="InterPro" id="IPR011990">
    <property type="entry name" value="TPR-like_helical_dom_sf"/>
</dbReference>
<feature type="repeat" description="TPR" evidence="4">
    <location>
        <begin position="459"/>
        <end position="492"/>
    </location>
</feature>
<evidence type="ECO:0000259" key="7">
    <source>
        <dbReference type="Pfam" id="PF13525"/>
    </source>
</evidence>
<evidence type="ECO:0000256" key="2">
    <source>
        <dbReference type="ARBA" id="ARBA00022737"/>
    </source>
</evidence>
<feature type="region of interest" description="Disordered" evidence="5">
    <location>
        <begin position="143"/>
        <end position="262"/>
    </location>
</feature>
<evidence type="ECO:0000256" key="3">
    <source>
        <dbReference type="ARBA" id="ARBA00022803"/>
    </source>
</evidence>
<evidence type="ECO:0000313" key="8">
    <source>
        <dbReference type="EMBL" id="SEM06923.1"/>
    </source>
</evidence>
<keyword evidence="1" id="KW-0732">Signal</keyword>
<feature type="compositionally biased region" description="Basic and acidic residues" evidence="5">
    <location>
        <begin position="239"/>
        <end position="251"/>
    </location>
</feature>
<evidence type="ECO:0000256" key="6">
    <source>
        <dbReference type="SAM" id="Phobius"/>
    </source>
</evidence>
<dbReference type="AlphaFoldDB" id="A0A1H7VCF9"/>
<feature type="compositionally biased region" description="Basic and acidic residues" evidence="5">
    <location>
        <begin position="209"/>
        <end position="219"/>
    </location>
</feature>
<dbReference type="EMBL" id="FOBS01000003">
    <property type="protein sequence ID" value="SEM06923.1"/>
    <property type="molecule type" value="Genomic_DNA"/>
</dbReference>
<dbReference type="Pfam" id="PF13174">
    <property type="entry name" value="TPR_6"/>
    <property type="match status" value="2"/>
</dbReference>
<dbReference type="InterPro" id="IPR019734">
    <property type="entry name" value="TPR_rpt"/>
</dbReference>
<keyword evidence="6" id="KW-0812">Transmembrane</keyword>
<dbReference type="OrthoDB" id="9781271at2"/>
<accession>A0A1H7VCF9</accession>
<dbReference type="InterPro" id="IPR051685">
    <property type="entry name" value="Ycf3/AcsC/BcsC/TPR_MFPF"/>
</dbReference>
<dbReference type="PANTHER" id="PTHR44943:SF8">
    <property type="entry name" value="TPR REPEAT-CONTAINING PROTEIN MJ0263"/>
    <property type="match status" value="1"/>
</dbReference>
<evidence type="ECO:0000256" key="5">
    <source>
        <dbReference type="SAM" id="MobiDB-lite"/>
    </source>
</evidence>
<keyword evidence="3 4" id="KW-0802">TPR repeat</keyword>
<evidence type="ECO:0000256" key="4">
    <source>
        <dbReference type="PROSITE-ProRule" id="PRU00339"/>
    </source>
</evidence>
<name>A0A1H7VCF9_9BACT</name>
<evidence type="ECO:0000256" key="1">
    <source>
        <dbReference type="ARBA" id="ARBA00022729"/>
    </source>
</evidence>
<keyword evidence="9" id="KW-1185">Reference proteome</keyword>
<dbReference type="STRING" id="43775.SAMN04489760_103172"/>
<dbReference type="Gene3D" id="1.25.40.10">
    <property type="entry name" value="Tetratricopeptide repeat domain"/>
    <property type="match status" value="5"/>
</dbReference>
<dbReference type="Proteomes" id="UP000198744">
    <property type="component" value="Unassembled WGS sequence"/>
</dbReference>
<feature type="transmembrane region" description="Helical" evidence="6">
    <location>
        <begin position="64"/>
        <end position="83"/>
    </location>
</feature>
<organism evidence="8 9">
    <name type="scientific">Syntrophus gentianae</name>
    <dbReference type="NCBI Taxonomy" id="43775"/>
    <lineage>
        <taxon>Bacteria</taxon>
        <taxon>Pseudomonadati</taxon>
        <taxon>Thermodesulfobacteriota</taxon>
        <taxon>Syntrophia</taxon>
        <taxon>Syntrophales</taxon>
        <taxon>Syntrophaceae</taxon>
        <taxon>Syntrophus</taxon>
    </lineage>
</organism>
<sequence>MRGSHVWYVHCYKSCRFLKMLNYLTKIRDLRPCCSGSFRKCNHTLPSSGSKRIMTLPYGVRNKSIRFLIIFFCLSGVALWGHAVCRAEANDQNRRIKQVSSYQKAESAIQDVNRLKSKGLEAYYKEVEIPGKGTWYRVFTAESQPQVRSRTPVKEKKSPQTNVKPAPNPSSSPAKGIVSPPQKPNPDRPATNPPNSRVKEAVPPFQKTDPGKEGERMLKDTISGKSQGAFSKNVLPGEKGGKSEPTADSKGDNGSVQVPAKGSPVSFEYESAKAAFDARRYEQAAGILSSLLIRKQNDAAQYESSLRLLADCYYFLGQGESNNFRTQAVESYKNILRYYPDVRNGNDAANFRLADSLEQMGSYEEAYEAYENVLSKYPNSPYRQEAIYRVGKILYLTKRFNYAVDKLKSYLTSYPDGPSAFQASFLLGYCLRQINQKPDGDAWYRNALTKWNNFEELPTEILHDLGLYLFSQQDYPRAANIFNLCFNLHPDDAWRKSALFNLGRSYYFWNRFSPALKVFSLLLESYPGTLEANESILFMANIGVIDPKTDFNACMTGRDYFKNPIETYDWMRARFPGGSLEEWLLYQKGYALWKAGRSKEALDLYCLLLDSFPHGRLQQASRGYLVLNAKRLIEESYGKGDFLAVADLYYKIRNKVPLSSEATGMFFKIGDCLWKLGLRADAVALLDRLKSNGNEAQRAISDLVMMESTYSQGEMTEEKWKALLAELAKNNGETANMARRNLANYLYGKGQYDKVIPLYEAMLKGEGRSDLLPISRNYAHALRNNRMCSAAINRYQEIINKCKENPQKCDSAFIADAYAGLGDCYYEAADYERNLAMYQQALPGIKDKESSMWTLFRMGQSYRKMNDSAMAGKTFAQIKEKSGDAFWPKVVDYWVADEAWSKNNSEYLKKN</sequence>
<dbReference type="Pfam" id="PF13525">
    <property type="entry name" value="YfiO"/>
    <property type="match status" value="1"/>
</dbReference>
<keyword evidence="6" id="KW-0472">Membrane</keyword>
<dbReference type="PROSITE" id="PS50005">
    <property type="entry name" value="TPR"/>
    <property type="match status" value="3"/>
</dbReference>
<evidence type="ECO:0000313" key="9">
    <source>
        <dbReference type="Proteomes" id="UP000198744"/>
    </source>
</evidence>
<feature type="repeat" description="TPR" evidence="4">
    <location>
        <begin position="347"/>
        <end position="380"/>
    </location>
</feature>
<gene>
    <name evidence="8" type="ORF">SAMN04489760_103172</name>
</gene>
<keyword evidence="2" id="KW-0677">Repeat</keyword>
<feature type="domain" description="Outer membrane lipoprotein BamD-like" evidence="7">
    <location>
        <begin position="359"/>
        <end position="438"/>
    </location>
</feature>